<name>A0A8H3X363_GIGMA</name>
<dbReference type="Pfam" id="PF23265">
    <property type="entry name" value="Ig-like_KY"/>
    <property type="match status" value="1"/>
</dbReference>
<dbReference type="AlphaFoldDB" id="A0A8H3X363"/>
<dbReference type="InterPro" id="IPR038765">
    <property type="entry name" value="Papain-like_cys_pep_sf"/>
</dbReference>
<sequence length="582" mass="66117">MSNNANNSNSNNNWGDFFTRSFDNLSRRLSLNSNSVDDDKRNRNINDCSTPGKNTSTIDTTRNEPTKGSVKPAEDTNKAKIAPAKHTEEAKLPPPVKKSEEERTKSKQPSPPVKKPEEERNKSKQQPPPAVTKPETSDVDDDNDDHPGRRDPANKCAAVVIGNEFKEHLDLIGHDFSRVDNYARATPESETSSVARLSKYLTSCWNNPIDKLRAIFTWIATHVEYDTDAFFSGNIRHQDADETLKTRKGVCDGYAELFNGLASHAGLKTWKITGRAKGHHFKPGDDIDSREFAHAWNGTLYKGEYLLIDSTWGAGAITDNKFEKRFEPFYFLTRPTYFIYTHIPKDPKEQYIAPQLTKQDFINLTHVKPPYFAAGLEFREILGTSITTDDDWIDLEIARYHPDEGKPLHAILIWNGKEYEVLIQRVAGYDASAGKVYRLQTACPSRGEGKLELYVMVEGNKGPLAASFLIKNKGSGKNYSPFVKTYRVPFNFAIQSPIHLNLKCNKKYKFEFCIFDLNESEHPEFSLITPNKSLQKFHKASRCEDGSVTYEHETTVDQKGDWRLVFSRNGKNFDFVAMYQVE</sequence>
<dbReference type="InterPro" id="IPR052557">
    <property type="entry name" value="CAP/Cytokinesis_protein"/>
</dbReference>
<dbReference type="InterPro" id="IPR056564">
    <property type="entry name" value="Ig-like_KY"/>
</dbReference>
<comment type="caution">
    <text evidence="3">The sequence shown here is derived from an EMBL/GenBank/DDBJ whole genome shotgun (WGS) entry which is preliminary data.</text>
</comment>
<evidence type="ECO:0000313" key="4">
    <source>
        <dbReference type="Proteomes" id="UP000439903"/>
    </source>
</evidence>
<dbReference type="SUPFAM" id="SSF54001">
    <property type="entry name" value="Cysteine proteinases"/>
    <property type="match status" value="1"/>
</dbReference>
<feature type="compositionally biased region" description="Polar residues" evidence="1">
    <location>
        <begin position="45"/>
        <end position="60"/>
    </location>
</feature>
<protein>
    <submittedName>
        <fullName evidence="3">Cytokinesis protein cyk3</fullName>
    </submittedName>
</protein>
<accession>A0A8H3X363</accession>
<dbReference type="OrthoDB" id="6129702at2759"/>
<evidence type="ECO:0000256" key="1">
    <source>
        <dbReference type="SAM" id="MobiDB-lite"/>
    </source>
</evidence>
<reference evidence="3 4" key="1">
    <citation type="journal article" date="2019" name="Environ. Microbiol.">
        <title>At the nexus of three kingdoms: the genome of the mycorrhizal fungus Gigaspora margarita provides insights into plant, endobacterial and fungal interactions.</title>
        <authorList>
            <person name="Venice F."/>
            <person name="Ghignone S."/>
            <person name="Salvioli di Fossalunga A."/>
            <person name="Amselem J."/>
            <person name="Novero M."/>
            <person name="Xianan X."/>
            <person name="Sedzielewska Toro K."/>
            <person name="Morin E."/>
            <person name="Lipzen A."/>
            <person name="Grigoriev I.V."/>
            <person name="Henrissat B."/>
            <person name="Martin F.M."/>
            <person name="Bonfante P."/>
        </authorList>
    </citation>
    <scope>NUCLEOTIDE SEQUENCE [LARGE SCALE GENOMIC DNA]</scope>
    <source>
        <strain evidence="3 4">BEG34</strain>
    </source>
</reference>
<proteinExistence type="predicted"/>
<feature type="region of interest" description="Disordered" evidence="1">
    <location>
        <begin position="31"/>
        <end position="153"/>
    </location>
</feature>
<dbReference type="Pfam" id="PF01841">
    <property type="entry name" value="Transglut_core"/>
    <property type="match status" value="1"/>
</dbReference>
<dbReference type="Proteomes" id="UP000439903">
    <property type="component" value="Unassembled WGS sequence"/>
</dbReference>
<dbReference type="Gene3D" id="3.10.620.30">
    <property type="match status" value="1"/>
</dbReference>
<gene>
    <name evidence="3" type="ORF">F8M41_008799</name>
</gene>
<evidence type="ECO:0000259" key="2">
    <source>
        <dbReference type="SMART" id="SM00460"/>
    </source>
</evidence>
<keyword evidence="4" id="KW-1185">Reference proteome</keyword>
<evidence type="ECO:0000313" key="3">
    <source>
        <dbReference type="EMBL" id="KAF0407543.1"/>
    </source>
</evidence>
<feature type="domain" description="Transglutaminase-like" evidence="2">
    <location>
        <begin position="243"/>
        <end position="312"/>
    </location>
</feature>
<organism evidence="3 4">
    <name type="scientific">Gigaspora margarita</name>
    <dbReference type="NCBI Taxonomy" id="4874"/>
    <lineage>
        <taxon>Eukaryota</taxon>
        <taxon>Fungi</taxon>
        <taxon>Fungi incertae sedis</taxon>
        <taxon>Mucoromycota</taxon>
        <taxon>Glomeromycotina</taxon>
        <taxon>Glomeromycetes</taxon>
        <taxon>Diversisporales</taxon>
        <taxon>Gigasporaceae</taxon>
        <taxon>Gigaspora</taxon>
    </lineage>
</organism>
<dbReference type="SMART" id="SM00460">
    <property type="entry name" value="TGc"/>
    <property type="match status" value="1"/>
</dbReference>
<dbReference type="PANTHER" id="PTHR46333:SF2">
    <property type="entry name" value="CYTOKINESIS PROTEIN 3"/>
    <property type="match status" value="1"/>
</dbReference>
<dbReference type="PANTHER" id="PTHR46333">
    <property type="entry name" value="CYTOKINESIS PROTEIN 3"/>
    <property type="match status" value="1"/>
</dbReference>
<feature type="compositionally biased region" description="Basic and acidic residues" evidence="1">
    <location>
        <begin position="85"/>
        <end position="105"/>
    </location>
</feature>
<dbReference type="InterPro" id="IPR002931">
    <property type="entry name" value="Transglutaminase-like"/>
</dbReference>
<dbReference type="EMBL" id="WTPW01001931">
    <property type="protein sequence ID" value="KAF0407543.1"/>
    <property type="molecule type" value="Genomic_DNA"/>
</dbReference>
<dbReference type="GO" id="GO:0005737">
    <property type="term" value="C:cytoplasm"/>
    <property type="evidence" value="ECO:0007669"/>
    <property type="project" value="TreeGrafter"/>
</dbReference>